<dbReference type="InterPro" id="IPR052041">
    <property type="entry name" value="Nucleic_acid_metab_PIN/TRAM"/>
</dbReference>
<dbReference type="PANTHER" id="PTHR11603:SF132">
    <property type="entry name" value="C2H2-TYPE DOMAIN-CONTAINING PROTEIN"/>
    <property type="match status" value="1"/>
</dbReference>
<dbReference type="AlphaFoldDB" id="A0A1L7WWQ0"/>
<dbReference type="GO" id="GO:0016851">
    <property type="term" value="F:magnesium chelatase activity"/>
    <property type="evidence" value="ECO:0007669"/>
    <property type="project" value="UniProtKB-EC"/>
</dbReference>
<evidence type="ECO:0000313" key="4">
    <source>
        <dbReference type="EMBL" id="CZR57192.1"/>
    </source>
</evidence>
<dbReference type="Pfam" id="PF17863">
    <property type="entry name" value="AAA_lid_2"/>
    <property type="match status" value="1"/>
</dbReference>
<proteinExistence type="predicted"/>
<accession>A0A1L7WWQ0</accession>
<evidence type="ECO:0000256" key="2">
    <source>
        <dbReference type="ARBA" id="ARBA00023444"/>
    </source>
</evidence>
<dbReference type="Gene3D" id="1.10.8.80">
    <property type="entry name" value="Magnesium chelatase subunit I, C-Terminal domain"/>
    <property type="match status" value="1"/>
</dbReference>
<comment type="pathway">
    <text evidence="2">Porphyrin-containing compound metabolism.</text>
</comment>
<dbReference type="PANTHER" id="PTHR11603">
    <property type="entry name" value="AAA FAMILY ATPASE"/>
    <property type="match status" value="1"/>
</dbReference>
<dbReference type="EMBL" id="FJOG01000009">
    <property type="protein sequence ID" value="CZR57192.1"/>
    <property type="molecule type" value="Genomic_DNA"/>
</dbReference>
<organism evidence="4 5">
    <name type="scientific">Phialocephala subalpina</name>
    <dbReference type="NCBI Taxonomy" id="576137"/>
    <lineage>
        <taxon>Eukaryota</taxon>
        <taxon>Fungi</taxon>
        <taxon>Dikarya</taxon>
        <taxon>Ascomycota</taxon>
        <taxon>Pezizomycotina</taxon>
        <taxon>Leotiomycetes</taxon>
        <taxon>Helotiales</taxon>
        <taxon>Mollisiaceae</taxon>
        <taxon>Phialocephala</taxon>
        <taxon>Phialocephala fortinii species complex</taxon>
    </lineage>
</organism>
<dbReference type="EC" id="6.6.1.1" evidence="1"/>
<evidence type="ECO:0000313" key="5">
    <source>
        <dbReference type="Proteomes" id="UP000184330"/>
    </source>
</evidence>
<dbReference type="InterPro" id="IPR041628">
    <property type="entry name" value="ChlI/MoxR_AAA_lid"/>
</dbReference>
<protein>
    <recommendedName>
        <fullName evidence="1">magnesium chelatase</fullName>
        <ecNumber evidence="1">6.6.1.1</ecNumber>
    </recommendedName>
</protein>
<dbReference type="OrthoDB" id="5582146at2759"/>
<reference evidence="4 5" key="1">
    <citation type="submission" date="2016-03" db="EMBL/GenBank/DDBJ databases">
        <authorList>
            <person name="Ploux O."/>
        </authorList>
    </citation>
    <scope>NUCLEOTIDE SEQUENCE [LARGE SCALE GENOMIC DNA]</scope>
    <source>
        <strain evidence="4 5">UAMH 11012</strain>
    </source>
</reference>
<feature type="domain" description="ChlI/MoxR AAA lid" evidence="3">
    <location>
        <begin position="264"/>
        <end position="324"/>
    </location>
</feature>
<evidence type="ECO:0000259" key="3">
    <source>
        <dbReference type="Pfam" id="PF17863"/>
    </source>
</evidence>
<keyword evidence="5" id="KW-1185">Reference proteome</keyword>
<gene>
    <name evidence="4" type="ORF">PAC_07081</name>
</gene>
<dbReference type="Proteomes" id="UP000184330">
    <property type="component" value="Unassembled WGS sequence"/>
</dbReference>
<sequence>MAEESLINKVQDLSDLELATLICLVAQEHCIIDTEPDALDNLVQELELVATKVFGLSHAVIDCSEHTSLDDFAHAILSVESSPTRSNSPVRTRQDSYFLNTTTFTSIARSPVSETFNTDNKTIANVIIAKNLDEAPKQVQIQALELMRTRRIFTRTSVQNAPKRFLFIALLAGGEGPRLTKHLNNYIFISHFHAPEDGFPNLEEAYEDGDSISSVVKKNPVASSAEFLWPRISATEIQLLAELSHHATVSVEVKQYQQNIISFLRTHRAVAQGVSAMATKHFDKLAHCLAPLHGLSYVTPSLIALAARKIYLHRIHIVKPEKERSMQWGSDLEAIKALLDGFGAEDVIEDVLGSTGAEAPL</sequence>
<name>A0A1L7WWQ0_9HELO</name>
<evidence type="ECO:0000256" key="1">
    <source>
        <dbReference type="ARBA" id="ARBA00012825"/>
    </source>
</evidence>